<dbReference type="InterPro" id="IPR004369">
    <property type="entry name" value="Prolyl-tRNA_editing_YbaK/EbsC"/>
</dbReference>
<dbReference type="GO" id="GO:0006412">
    <property type="term" value="P:translation"/>
    <property type="evidence" value="ECO:0007669"/>
    <property type="project" value="UniProtKB-KW"/>
</dbReference>
<protein>
    <recommendedName>
        <fullName evidence="4">Cys-tRNA(Pro)/Cys-tRNA(Cys) deacylase</fullName>
        <ecNumber evidence="4">4.2.-.-</ecNumber>
    </recommendedName>
</protein>
<dbReference type="InterPro" id="IPR036754">
    <property type="entry name" value="YbaK/aa-tRNA-synt-asso_dom_sf"/>
</dbReference>
<dbReference type="Gene3D" id="3.90.960.10">
    <property type="entry name" value="YbaK/aminoacyl-tRNA synthetase-associated domain"/>
    <property type="match status" value="1"/>
</dbReference>
<feature type="domain" description="YbaK/aminoacyl-tRNA synthetase-associated" evidence="5">
    <location>
        <begin position="33"/>
        <end position="146"/>
    </location>
</feature>
<dbReference type="RefSeq" id="WP_155475074.1">
    <property type="nucleotide sequence ID" value="NZ_WNKU01000002.1"/>
</dbReference>
<evidence type="ECO:0000313" key="6">
    <source>
        <dbReference type="EMBL" id="MTV47973.1"/>
    </source>
</evidence>
<keyword evidence="2 4" id="KW-0648">Protein biosynthesis</keyword>
<comment type="similarity">
    <text evidence="1 4">Belongs to the prolyl-tRNA editing family. YbaK/EbsC subfamily.</text>
</comment>
<dbReference type="InterPro" id="IPR007214">
    <property type="entry name" value="YbaK/aa-tRNA-synth-assoc-dom"/>
</dbReference>
<keyword evidence="3 4" id="KW-0456">Lyase</keyword>
<evidence type="ECO:0000259" key="5">
    <source>
        <dbReference type="Pfam" id="PF04073"/>
    </source>
</evidence>
<dbReference type="PANTHER" id="PTHR30411">
    <property type="entry name" value="CYTOPLASMIC PROTEIN"/>
    <property type="match status" value="1"/>
</dbReference>
<dbReference type="EC" id="4.2.-.-" evidence="4"/>
<dbReference type="AlphaFoldDB" id="A0A6I3SGL9"/>
<dbReference type="CDD" id="cd00002">
    <property type="entry name" value="YbaK_deacylase"/>
    <property type="match status" value="1"/>
</dbReference>
<dbReference type="EMBL" id="WNKU01000002">
    <property type="protein sequence ID" value="MTV47973.1"/>
    <property type="molecule type" value="Genomic_DNA"/>
</dbReference>
<proteinExistence type="inferred from homology"/>
<evidence type="ECO:0000256" key="3">
    <source>
        <dbReference type="ARBA" id="ARBA00023239"/>
    </source>
</evidence>
<evidence type="ECO:0000256" key="1">
    <source>
        <dbReference type="ARBA" id="ARBA00009798"/>
    </source>
</evidence>
<organism evidence="6 7">
    <name type="scientific">Heliobacterium mobile</name>
    <name type="common">Heliobacillus mobilis</name>
    <dbReference type="NCBI Taxonomy" id="28064"/>
    <lineage>
        <taxon>Bacteria</taxon>
        <taxon>Bacillati</taxon>
        <taxon>Bacillota</taxon>
        <taxon>Clostridia</taxon>
        <taxon>Eubacteriales</taxon>
        <taxon>Heliobacteriaceae</taxon>
        <taxon>Heliobacterium</taxon>
    </lineage>
</organism>
<dbReference type="Pfam" id="PF04073">
    <property type="entry name" value="tRNA_edit"/>
    <property type="match status" value="1"/>
</dbReference>
<dbReference type="OrthoDB" id="9809296at2"/>
<evidence type="ECO:0000256" key="2">
    <source>
        <dbReference type="ARBA" id="ARBA00022917"/>
    </source>
</evidence>
<sequence length="159" mass="17304">MTRKTNVARLLDQLKIPYELKEYTVDESDLSAGTVAEKIGYPIRRVYKTLVAKGDKTGVILACIPGDRELDLKSLATLSGNKKVEMAALKEVQPLTGYIRGGVSPLGTKKKYPLYVEGEIEQLDKVSISAGIRGCQIILSPADLIRAAEAQLGLISKDE</sequence>
<dbReference type="GO" id="GO:0016829">
    <property type="term" value="F:lyase activity"/>
    <property type="evidence" value="ECO:0007669"/>
    <property type="project" value="UniProtKB-KW"/>
</dbReference>
<keyword evidence="7" id="KW-1185">Reference proteome</keyword>
<gene>
    <name evidence="6" type="primary">ybaK</name>
    <name evidence="6" type="ORF">GJ688_03140</name>
</gene>
<dbReference type="SUPFAM" id="SSF55826">
    <property type="entry name" value="YbaK/ProRS associated domain"/>
    <property type="match status" value="1"/>
</dbReference>
<name>A0A6I3SGL9_HELMO</name>
<comment type="caution">
    <text evidence="6">The sequence shown here is derived from an EMBL/GenBank/DDBJ whole genome shotgun (WGS) entry which is preliminary data.</text>
</comment>
<accession>A0A6I3SGL9</accession>
<dbReference type="NCBIfam" id="TIGR00011">
    <property type="entry name" value="YbaK_EbsC"/>
    <property type="match status" value="1"/>
</dbReference>
<evidence type="ECO:0000256" key="4">
    <source>
        <dbReference type="PIRNR" id="PIRNR006181"/>
    </source>
</evidence>
<dbReference type="PIRSF" id="PIRSF006181">
    <property type="entry name" value="EbsC_YbaK"/>
    <property type="match status" value="1"/>
</dbReference>
<dbReference type="GO" id="GO:0002161">
    <property type="term" value="F:aminoacyl-tRNA deacylase activity"/>
    <property type="evidence" value="ECO:0007669"/>
    <property type="project" value="InterPro"/>
</dbReference>
<reference evidence="6 7" key="1">
    <citation type="submission" date="2019-11" db="EMBL/GenBank/DDBJ databases">
        <title>Whole-genome sequence of a the green, strictly anaerobic photosynthetic bacterium Heliobacillus mobilis DSM 6151.</title>
        <authorList>
            <person name="Kyndt J.A."/>
            <person name="Meyer T.E."/>
        </authorList>
    </citation>
    <scope>NUCLEOTIDE SEQUENCE [LARGE SCALE GENOMIC DNA]</scope>
    <source>
        <strain evidence="6 7">DSM 6151</strain>
    </source>
</reference>
<dbReference type="PANTHER" id="PTHR30411:SF0">
    <property type="entry name" value="CYS-TRNA(PRO)_CYS-TRNA(CYS) DEACYLASE YBAK"/>
    <property type="match status" value="1"/>
</dbReference>
<evidence type="ECO:0000313" key="7">
    <source>
        <dbReference type="Proteomes" id="UP000430670"/>
    </source>
</evidence>
<dbReference type="Proteomes" id="UP000430670">
    <property type="component" value="Unassembled WGS sequence"/>
</dbReference>